<comment type="caution">
    <text evidence="10">The sequence shown here is derived from an EMBL/GenBank/DDBJ whole genome shotgun (WGS) entry which is preliminary data.</text>
</comment>
<evidence type="ECO:0000256" key="2">
    <source>
        <dbReference type="ARBA" id="ARBA00022692"/>
    </source>
</evidence>
<evidence type="ECO:0000313" key="11">
    <source>
        <dbReference type="Proteomes" id="UP000424527"/>
    </source>
</evidence>
<dbReference type="Gene3D" id="2.60.40.10">
    <property type="entry name" value="Immunoglobulins"/>
    <property type="match status" value="1"/>
</dbReference>
<feature type="compositionally biased region" description="Pro residues" evidence="7">
    <location>
        <begin position="172"/>
        <end position="197"/>
    </location>
</feature>
<reference evidence="10 11" key="1">
    <citation type="submission" date="2019-07" db="EMBL/GenBank/DDBJ databases">
        <title>Chromosome genome assembly for large yellow croaker.</title>
        <authorList>
            <person name="Xiao S."/>
        </authorList>
    </citation>
    <scope>NUCLEOTIDE SEQUENCE [LARGE SCALE GENOMIC DNA]</scope>
    <source>
        <strain evidence="10">JMULYC20181020</strain>
        <tissue evidence="10">Muscle</tissue>
    </source>
</reference>
<feature type="transmembrane region" description="Helical" evidence="8">
    <location>
        <begin position="209"/>
        <end position="231"/>
    </location>
</feature>
<dbReference type="EMBL" id="REGW02000010">
    <property type="protein sequence ID" value="KAE8290463.1"/>
    <property type="molecule type" value="Genomic_DNA"/>
</dbReference>
<keyword evidence="2 8" id="KW-0812">Transmembrane</keyword>
<dbReference type="InterPro" id="IPR036179">
    <property type="entry name" value="Ig-like_dom_sf"/>
</dbReference>
<dbReference type="Proteomes" id="UP000424527">
    <property type="component" value="Unassembled WGS sequence"/>
</dbReference>
<dbReference type="Pfam" id="PF07654">
    <property type="entry name" value="C1-set"/>
    <property type="match status" value="1"/>
</dbReference>
<feature type="region of interest" description="Disordered" evidence="7">
    <location>
        <begin position="155"/>
        <end position="197"/>
    </location>
</feature>
<proteinExistence type="predicted"/>
<evidence type="ECO:0000256" key="6">
    <source>
        <dbReference type="ARBA" id="ARBA00023319"/>
    </source>
</evidence>
<comment type="subcellular location">
    <subcellularLocation>
        <location evidence="1">Membrane</location>
    </subcellularLocation>
</comment>
<dbReference type="InterPro" id="IPR007110">
    <property type="entry name" value="Ig-like_dom"/>
</dbReference>
<dbReference type="InterPro" id="IPR013783">
    <property type="entry name" value="Ig-like_fold"/>
</dbReference>
<keyword evidence="3 8" id="KW-1133">Transmembrane helix</keyword>
<accession>A0A6G0IGN0</accession>
<dbReference type="GO" id="GO:0016020">
    <property type="term" value="C:membrane"/>
    <property type="evidence" value="ECO:0007669"/>
    <property type="project" value="UniProtKB-SubCell"/>
</dbReference>
<keyword evidence="6" id="KW-0393">Immunoglobulin domain</keyword>
<gene>
    <name evidence="10" type="ORF">D5F01_LYC10036</name>
</gene>
<keyword evidence="11" id="KW-1185">Reference proteome</keyword>
<evidence type="ECO:0000256" key="5">
    <source>
        <dbReference type="ARBA" id="ARBA00023170"/>
    </source>
</evidence>
<evidence type="ECO:0000256" key="1">
    <source>
        <dbReference type="ARBA" id="ARBA00004370"/>
    </source>
</evidence>
<dbReference type="InterPro" id="IPR003597">
    <property type="entry name" value="Ig_C1-set"/>
</dbReference>
<dbReference type="InterPro" id="IPR051117">
    <property type="entry name" value="TRG_var/const_region"/>
</dbReference>
<dbReference type="PANTHER" id="PTHR19256:SF65">
    <property type="entry name" value="T CELL RECEPTOR GAMMA CONSTANT 1-RELATED"/>
    <property type="match status" value="1"/>
</dbReference>
<keyword evidence="5" id="KW-0675">Receptor</keyword>
<keyword evidence="4 8" id="KW-0472">Membrane</keyword>
<evidence type="ECO:0000256" key="4">
    <source>
        <dbReference type="ARBA" id="ARBA00023136"/>
    </source>
</evidence>
<protein>
    <recommendedName>
        <fullName evidence="9">Ig-like domain-containing protein</fullName>
    </recommendedName>
</protein>
<dbReference type="PROSITE" id="PS50835">
    <property type="entry name" value="IG_LIKE"/>
    <property type="match status" value="1"/>
</dbReference>
<dbReference type="SUPFAM" id="SSF48726">
    <property type="entry name" value="Immunoglobulin"/>
    <property type="match status" value="1"/>
</dbReference>
<feature type="domain" description="Ig-like" evidence="9">
    <location>
        <begin position="67"/>
        <end position="166"/>
    </location>
</feature>
<name>A0A6G0IGN0_LARCR</name>
<evidence type="ECO:0000313" key="10">
    <source>
        <dbReference type="EMBL" id="KAE8290463.1"/>
    </source>
</evidence>
<dbReference type="AlphaFoldDB" id="A0A6G0IGN0"/>
<sequence length="244" mass="26923">MPQHPPSLVWPWWGSSCGLTSWQDGVQDQFFHMVLEMVLDVFQMWKLYPIFGSGTKLYVTDEQVVKPVVSVYPAASRAHLEGKSSLLCLASAMFPPLVKFSWKRQKEDGPLEEVHRDVGEQLKLRESGCTASILLIHGHESSTYKYRCSVQHEGGTVEAQTEQEVPALLPSTPRPSTPSTPPSSTPPSTPSTPPAASPPSQYKVKLLCLLYTVLIVKSLVYCCGLSLLMILRNKGPSTNCTHAD</sequence>
<evidence type="ECO:0000256" key="7">
    <source>
        <dbReference type="SAM" id="MobiDB-lite"/>
    </source>
</evidence>
<evidence type="ECO:0000256" key="8">
    <source>
        <dbReference type="SAM" id="Phobius"/>
    </source>
</evidence>
<evidence type="ECO:0000259" key="9">
    <source>
        <dbReference type="PROSITE" id="PS50835"/>
    </source>
</evidence>
<dbReference type="PANTHER" id="PTHR19256">
    <property type="entry name" value="T-CELL RECEPTOR GAMMA CHAIN"/>
    <property type="match status" value="1"/>
</dbReference>
<organism evidence="10 11">
    <name type="scientific">Larimichthys crocea</name>
    <name type="common">Large yellow croaker</name>
    <name type="synonym">Pseudosciaena crocea</name>
    <dbReference type="NCBI Taxonomy" id="215358"/>
    <lineage>
        <taxon>Eukaryota</taxon>
        <taxon>Metazoa</taxon>
        <taxon>Chordata</taxon>
        <taxon>Craniata</taxon>
        <taxon>Vertebrata</taxon>
        <taxon>Euteleostomi</taxon>
        <taxon>Actinopterygii</taxon>
        <taxon>Neopterygii</taxon>
        <taxon>Teleostei</taxon>
        <taxon>Neoteleostei</taxon>
        <taxon>Acanthomorphata</taxon>
        <taxon>Eupercaria</taxon>
        <taxon>Sciaenidae</taxon>
        <taxon>Larimichthys</taxon>
    </lineage>
</organism>
<evidence type="ECO:0000256" key="3">
    <source>
        <dbReference type="ARBA" id="ARBA00022989"/>
    </source>
</evidence>